<dbReference type="Ensembl" id="ENSPMAT00000004996.1">
    <property type="protein sequence ID" value="ENSPMAP00000004977.1"/>
    <property type="gene ID" value="ENSPMAG00000004542.1"/>
</dbReference>
<dbReference type="GeneTree" id="ENSGT00940000153954"/>
<evidence type="ECO:0000313" key="2">
    <source>
        <dbReference type="Ensembl" id="ENSPMAP00000004977.1"/>
    </source>
</evidence>
<evidence type="ECO:0000259" key="1">
    <source>
        <dbReference type="Pfam" id="PF23168"/>
    </source>
</evidence>
<feature type="domain" description="CUL7/CUL9 N-terminal" evidence="1">
    <location>
        <begin position="6"/>
        <end position="87"/>
    </location>
</feature>
<dbReference type="AlphaFoldDB" id="S4RIE5"/>
<dbReference type="InterPro" id="IPR055486">
    <property type="entry name" value="CUL7/CUL9_N"/>
</dbReference>
<dbReference type="HOGENOM" id="CLU_078408_0_0_1"/>
<protein>
    <recommendedName>
        <fullName evidence="1">CUL7/CUL9 N-terminal domain-containing protein</fullName>
    </recommendedName>
</protein>
<dbReference type="InterPro" id="IPR045093">
    <property type="entry name" value="Cullin"/>
</dbReference>
<dbReference type="Pfam" id="PF23168">
    <property type="entry name" value="CUL7_CUL9_N"/>
    <property type="match status" value="1"/>
</dbReference>
<sequence length="309" mass="34102">MGNMQGGSVMVQLATGVQACPVELLRQRRTYNGLVEYLIRWHVSSAEENGGSASDPAGKSENILMWMSEEEVCACCGGLLGNRKIENDVHAATTGTGHRNTLGETGLEDQEFALMKGDVQKLVQRARRQVERAPGPEATHNISHIIHVLSAYASIGPLAGVFKEAGALDLLMELLCNNETQTRRSAGRMLRALASHDAGSRAYVLLSLSQQDGIEQHMDFDNRFTLLELFAETTSSEEHGMSFEGIHLPQIPGKLLFSLVKRYLCVTSLMDRLNNCDGHADKEDTSHGAEERLWLQRKFEFTMAMANLI</sequence>
<dbReference type="OMA" id="IRWCLVA"/>
<reference evidence="2" key="2">
    <citation type="submission" date="2025-09" db="UniProtKB">
        <authorList>
            <consortium name="Ensembl"/>
        </authorList>
    </citation>
    <scope>IDENTIFICATION</scope>
</reference>
<accession>S4RIE5</accession>
<reference evidence="2" key="1">
    <citation type="submission" date="2025-08" db="UniProtKB">
        <authorList>
            <consortium name="Ensembl"/>
        </authorList>
    </citation>
    <scope>IDENTIFICATION</scope>
</reference>
<dbReference type="PANTHER" id="PTHR22771:SF4">
    <property type="entry name" value="CULLIN 7-RELATED"/>
    <property type="match status" value="1"/>
</dbReference>
<organism evidence="2">
    <name type="scientific">Petromyzon marinus</name>
    <name type="common">Sea lamprey</name>
    <dbReference type="NCBI Taxonomy" id="7757"/>
    <lineage>
        <taxon>Eukaryota</taxon>
        <taxon>Metazoa</taxon>
        <taxon>Chordata</taxon>
        <taxon>Craniata</taxon>
        <taxon>Vertebrata</taxon>
        <taxon>Cyclostomata</taxon>
        <taxon>Hyperoartia</taxon>
        <taxon>Petromyzontiformes</taxon>
        <taxon>Petromyzontidae</taxon>
        <taxon>Petromyzon</taxon>
    </lineage>
</organism>
<dbReference type="PANTHER" id="PTHR22771">
    <property type="entry name" value="CULLIN AND GALACTOSE-BINDING DOMAIN-CONTAINING"/>
    <property type="match status" value="1"/>
</dbReference>
<name>S4RIE5_PETMA</name>
<proteinExistence type="predicted"/>
<dbReference type="STRING" id="7757.ENSPMAP00000004977"/>